<dbReference type="GO" id="GO:0006865">
    <property type="term" value="P:amino acid transport"/>
    <property type="evidence" value="ECO:0007669"/>
    <property type="project" value="UniProtKB-KW"/>
</dbReference>
<accession>A0A3M8C6W0</accession>
<evidence type="ECO:0000256" key="4">
    <source>
        <dbReference type="ARBA" id="ARBA00022970"/>
    </source>
</evidence>
<gene>
    <name evidence="8" type="ORF">EDM52_15755</name>
</gene>
<dbReference type="Pfam" id="PF13458">
    <property type="entry name" value="Peripla_BP_6"/>
    <property type="match status" value="1"/>
</dbReference>
<dbReference type="Gene3D" id="3.40.50.2300">
    <property type="match status" value="2"/>
</dbReference>
<sequence>MKKRQFKQWLYPLAVASLVLLTACGGGAKPAAEGNSTGGGQAAGQSQPAATETASKEPIKVGAIFSLTGANSPLGVPEKQAVELLLKEINDAGGVDGRPVEIVFEDDKSDNTEAVKAIKKLVSKDKIVAVLGSSGSGPSLGMAEYAASENLPMISMAAADQVTNPVRAGIFKTPHTDVHGTKRIFKYLQEKGITKIATLNDSNPYGSGWTQQIQKYAPEYGITIVAEEKYGTKDPSMSSQLTKIKGTDAQVLIVAGTNPGPATIVKEAKQLNLGIPIISSHGSANSKFLELVGDAGEGVLMVAGKLLVPDQVDANDPQAAIIKKFVDGYQAAYKSEPDGFAGYGYDGLNLLVEGLKQAGGDASKLGEVLEKVKYVGVTGEFTFSAEDHNGLTEDSMIMVEVKDGKFQLLK</sequence>
<dbReference type="OrthoDB" id="9783240at2"/>
<evidence type="ECO:0000256" key="2">
    <source>
        <dbReference type="ARBA" id="ARBA00022448"/>
    </source>
</evidence>
<proteinExistence type="inferred from homology"/>
<dbReference type="AlphaFoldDB" id="A0A3M8C6W0"/>
<keyword evidence="3 6" id="KW-0732">Signal</keyword>
<dbReference type="PANTHER" id="PTHR30483">
    <property type="entry name" value="LEUCINE-SPECIFIC-BINDING PROTEIN"/>
    <property type="match status" value="1"/>
</dbReference>
<feature type="region of interest" description="Disordered" evidence="5">
    <location>
        <begin position="30"/>
        <end position="53"/>
    </location>
</feature>
<organism evidence="8 9">
    <name type="scientific">Brevibacillus invocatus</name>
    <dbReference type="NCBI Taxonomy" id="173959"/>
    <lineage>
        <taxon>Bacteria</taxon>
        <taxon>Bacillati</taxon>
        <taxon>Bacillota</taxon>
        <taxon>Bacilli</taxon>
        <taxon>Bacillales</taxon>
        <taxon>Paenibacillaceae</taxon>
        <taxon>Brevibacillus</taxon>
    </lineage>
</organism>
<dbReference type="PRINTS" id="PR00337">
    <property type="entry name" value="LEUILEVALBP"/>
</dbReference>
<evidence type="ECO:0000313" key="8">
    <source>
        <dbReference type="EMBL" id="RNB71137.1"/>
    </source>
</evidence>
<dbReference type="Proteomes" id="UP000282028">
    <property type="component" value="Unassembled WGS sequence"/>
</dbReference>
<protein>
    <submittedName>
        <fullName evidence="8">ABC transporter substrate-binding protein</fullName>
    </submittedName>
</protein>
<feature type="signal peptide" evidence="6">
    <location>
        <begin position="1"/>
        <end position="28"/>
    </location>
</feature>
<keyword evidence="9" id="KW-1185">Reference proteome</keyword>
<keyword evidence="2" id="KW-0813">Transport</keyword>
<evidence type="ECO:0000313" key="9">
    <source>
        <dbReference type="Proteomes" id="UP000282028"/>
    </source>
</evidence>
<evidence type="ECO:0000256" key="3">
    <source>
        <dbReference type="ARBA" id="ARBA00022729"/>
    </source>
</evidence>
<dbReference type="PANTHER" id="PTHR30483:SF38">
    <property type="entry name" value="BLR7848 PROTEIN"/>
    <property type="match status" value="1"/>
</dbReference>
<evidence type="ECO:0000256" key="5">
    <source>
        <dbReference type="SAM" id="MobiDB-lite"/>
    </source>
</evidence>
<reference evidence="8 9" key="1">
    <citation type="submission" date="2018-10" db="EMBL/GenBank/DDBJ databases">
        <title>Phylogenomics of Brevibacillus.</title>
        <authorList>
            <person name="Dunlap C."/>
        </authorList>
    </citation>
    <scope>NUCLEOTIDE SEQUENCE [LARGE SCALE GENOMIC DNA]</scope>
    <source>
        <strain evidence="8 9">JCM 12215</strain>
    </source>
</reference>
<evidence type="ECO:0000256" key="1">
    <source>
        <dbReference type="ARBA" id="ARBA00010062"/>
    </source>
</evidence>
<feature type="domain" description="Leucine-binding protein" evidence="7">
    <location>
        <begin position="58"/>
        <end position="404"/>
    </location>
</feature>
<comment type="similarity">
    <text evidence="1">Belongs to the leucine-binding protein family.</text>
</comment>
<dbReference type="InterPro" id="IPR051010">
    <property type="entry name" value="BCAA_transport"/>
</dbReference>
<dbReference type="InterPro" id="IPR028081">
    <property type="entry name" value="Leu-bd"/>
</dbReference>
<dbReference type="PROSITE" id="PS51257">
    <property type="entry name" value="PROKAR_LIPOPROTEIN"/>
    <property type="match status" value="1"/>
</dbReference>
<evidence type="ECO:0000256" key="6">
    <source>
        <dbReference type="SAM" id="SignalP"/>
    </source>
</evidence>
<comment type="caution">
    <text evidence="8">The sequence shown here is derived from an EMBL/GenBank/DDBJ whole genome shotgun (WGS) entry which is preliminary data.</text>
</comment>
<dbReference type="EMBL" id="RHHR01000029">
    <property type="protein sequence ID" value="RNB71137.1"/>
    <property type="molecule type" value="Genomic_DNA"/>
</dbReference>
<dbReference type="CDD" id="cd06333">
    <property type="entry name" value="PBP1_ABC_RPA1789-like"/>
    <property type="match status" value="1"/>
</dbReference>
<dbReference type="InterPro" id="IPR000709">
    <property type="entry name" value="Leu_Ile_Val-bd"/>
</dbReference>
<feature type="chain" id="PRO_5039323815" evidence="6">
    <location>
        <begin position="29"/>
        <end position="410"/>
    </location>
</feature>
<dbReference type="SUPFAM" id="SSF53822">
    <property type="entry name" value="Periplasmic binding protein-like I"/>
    <property type="match status" value="1"/>
</dbReference>
<dbReference type="InterPro" id="IPR028082">
    <property type="entry name" value="Peripla_BP_I"/>
</dbReference>
<keyword evidence="4" id="KW-0029">Amino-acid transport</keyword>
<dbReference type="RefSeq" id="WP_122909933.1">
    <property type="nucleotide sequence ID" value="NZ_CBCSBE010000009.1"/>
</dbReference>
<name>A0A3M8C6W0_9BACL</name>
<evidence type="ECO:0000259" key="7">
    <source>
        <dbReference type="Pfam" id="PF13458"/>
    </source>
</evidence>